<comment type="caution">
    <text evidence="3">The sequence shown here is derived from an EMBL/GenBank/DDBJ whole genome shotgun (WGS) entry which is preliminary data.</text>
</comment>
<dbReference type="InterPro" id="IPR036366">
    <property type="entry name" value="PGBDSf"/>
</dbReference>
<dbReference type="Gene3D" id="1.10.101.10">
    <property type="entry name" value="PGBD-like superfamily/PGBD"/>
    <property type="match status" value="1"/>
</dbReference>
<proteinExistence type="predicted"/>
<evidence type="ECO:0000259" key="2">
    <source>
        <dbReference type="Pfam" id="PF01471"/>
    </source>
</evidence>
<feature type="chain" id="PRO_5046457047" description="Peptidoglycan binding-like domain-containing protein" evidence="1">
    <location>
        <begin position="30"/>
        <end position="154"/>
    </location>
</feature>
<reference evidence="3 4" key="1">
    <citation type="submission" date="2021-01" db="EMBL/GenBank/DDBJ databases">
        <title>Whole genome shotgun sequence of Asanoa siamensis NBRC 107932.</title>
        <authorList>
            <person name="Komaki H."/>
            <person name="Tamura T."/>
        </authorList>
    </citation>
    <scope>NUCLEOTIDE SEQUENCE [LARGE SCALE GENOMIC DNA]</scope>
    <source>
        <strain evidence="3 4">NBRC 107932</strain>
    </source>
</reference>
<dbReference type="InterPro" id="IPR036365">
    <property type="entry name" value="PGBD-like_sf"/>
</dbReference>
<dbReference type="SUPFAM" id="SSF47090">
    <property type="entry name" value="PGBD-like"/>
    <property type="match status" value="1"/>
</dbReference>
<dbReference type="InterPro" id="IPR002477">
    <property type="entry name" value="Peptidoglycan-bd-like"/>
</dbReference>
<keyword evidence="4" id="KW-1185">Reference proteome</keyword>
<gene>
    <name evidence="3" type="ORF">Asi02nite_16990</name>
</gene>
<organism evidence="3 4">
    <name type="scientific">Asanoa siamensis</name>
    <dbReference type="NCBI Taxonomy" id="926357"/>
    <lineage>
        <taxon>Bacteria</taxon>
        <taxon>Bacillati</taxon>
        <taxon>Actinomycetota</taxon>
        <taxon>Actinomycetes</taxon>
        <taxon>Micromonosporales</taxon>
        <taxon>Micromonosporaceae</taxon>
        <taxon>Asanoa</taxon>
    </lineage>
</organism>
<feature type="signal peptide" evidence="1">
    <location>
        <begin position="1"/>
        <end position="29"/>
    </location>
</feature>
<accession>A0ABQ4CLL4</accession>
<dbReference type="EMBL" id="BONE01000010">
    <property type="protein sequence ID" value="GIF72181.1"/>
    <property type="molecule type" value="Genomic_DNA"/>
</dbReference>
<dbReference type="Proteomes" id="UP000604117">
    <property type="component" value="Unassembled WGS sequence"/>
</dbReference>
<feature type="domain" description="Peptidoglycan binding-like" evidence="2">
    <location>
        <begin position="78"/>
        <end position="130"/>
    </location>
</feature>
<evidence type="ECO:0000256" key="1">
    <source>
        <dbReference type="SAM" id="SignalP"/>
    </source>
</evidence>
<keyword evidence="1" id="KW-0732">Signal</keyword>
<dbReference type="Pfam" id="PF01471">
    <property type="entry name" value="PG_binding_1"/>
    <property type="match status" value="1"/>
</dbReference>
<name>A0ABQ4CLL4_9ACTN</name>
<sequence>MRILRFITAAALGLGLAVTVLGPAGPAQAAYPACNDHTVEVWGIYERPGGTAGYKVNIPSAGGNIDCTLRSGAHNWSVVMLQIALNDCFNAGLDVDGQYGPRTRDVVTWFQAVKGLTVDGVYGPQTRTLMLWGFRFPGTPVDERPFACRYHWNP</sequence>
<protein>
    <recommendedName>
        <fullName evidence="2">Peptidoglycan binding-like domain-containing protein</fullName>
    </recommendedName>
</protein>
<evidence type="ECO:0000313" key="4">
    <source>
        <dbReference type="Proteomes" id="UP000604117"/>
    </source>
</evidence>
<evidence type="ECO:0000313" key="3">
    <source>
        <dbReference type="EMBL" id="GIF72181.1"/>
    </source>
</evidence>
<dbReference type="RefSeq" id="WP_203711644.1">
    <property type="nucleotide sequence ID" value="NZ_BONE01000010.1"/>
</dbReference>